<evidence type="ECO:0000313" key="4">
    <source>
        <dbReference type="Proteomes" id="UP000664904"/>
    </source>
</evidence>
<organism evidence="3 4">
    <name type="scientific">Pseudoalteromonas xiamenensis</name>
    <dbReference type="NCBI Taxonomy" id="882626"/>
    <lineage>
        <taxon>Bacteria</taxon>
        <taxon>Pseudomonadati</taxon>
        <taxon>Pseudomonadota</taxon>
        <taxon>Gammaproteobacteria</taxon>
        <taxon>Alteromonadales</taxon>
        <taxon>Pseudoalteromonadaceae</taxon>
        <taxon>Pseudoalteromonas</taxon>
    </lineage>
</organism>
<dbReference type="EMBL" id="CP072133">
    <property type="protein sequence ID" value="QTH70582.1"/>
    <property type="molecule type" value="Genomic_DNA"/>
</dbReference>
<feature type="compositionally biased region" description="Polar residues" evidence="1">
    <location>
        <begin position="293"/>
        <end position="309"/>
    </location>
</feature>
<feature type="domain" description="DUF7305" evidence="2">
    <location>
        <begin position="415"/>
        <end position="548"/>
    </location>
</feature>
<dbReference type="KEGG" id="pxi:J5O05_11535"/>
<sequence>MMKKAPKGFTLITVMLLTTMASIVVFAALKESIVQERMSGNFQKDLNARLLSEQGIFTHAESLQNELPNDATLTVDKLLELYGKQSGKGSINADALFATNLVKVSDSEFEIHSTGSRHNKDANASLVARFAFQGAVYESVFSHAVTGCKGVNLSGSGSVDSYDSSKGSYEETKTNDGDVNTVIGDSDVVLAGHSPIKGDVKASGVIYLQGSSPIIGDIHSNTGVDISYGGGTRVEGNILSGGFYLHRGGLVTGTVRVNGDATMKWGSKIGNVNNDDFAIQYGGRGNFDDSSKHSQQGLPYSNSRFNVNPNVEPVRVYDPTSPDYDPRKPDKECDPLALPLNMPDVMEQSSLFRPFKTGPTQEFDFTPSIGYFTKNGSGTRTPFSQSIYILDAMTANQGSVGADEPLVFGMKGASLTSDSQVTIRGGDVIWLIDGDFVMSGDTRIYITKESSLTIFVTGKVDIGASAKIITAQEGLTKSGFASLSFFSSNSDPEGFIFSGATDLYAAIYAPRTTIIMKGSGQLYGTVRGASINASGGSGVHFDAALKNIQLGGSTSLKQAAKITFLGWRYKLPTE</sequence>
<dbReference type="InterPro" id="IPR055729">
    <property type="entry name" value="DUF7305"/>
</dbReference>
<evidence type="ECO:0000256" key="1">
    <source>
        <dbReference type="SAM" id="MobiDB-lite"/>
    </source>
</evidence>
<gene>
    <name evidence="3" type="ORF">J5O05_11535</name>
</gene>
<feature type="region of interest" description="Disordered" evidence="1">
    <location>
        <begin position="286"/>
        <end position="332"/>
    </location>
</feature>
<dbReference type="Proteomes" id="UP000664904">
    <property type="component" value="Chromosome"/>
</dbReference>
<evidence type="ECO:0000313" key="3">
    <source>
        <dbReference type="EMBL" id="QTH70582.1"/>
    </source>
</evidence>
<dbReference type="Pfam" id="PF23981">
    <property type="entry name" value="DUF7305"/>
    <property type="match status" value="1"/>
</dbReference>
<reference evidence="3" key="1">
    <citation type="submission" date="2021-03" db="EMBL/GenBank/DDBJ databases">
        <title>Complete Genome of Pseudoalteromonas xiamenensis STKMTI.2, a new potential marine bacterium producing anti-Vibrio compounds.</title>
        <authorList>
            <person name="Handayani D.P."/>
            <person name="Isnansetyo A."/>
            <person name="Istiqomah I."/>
            <person name="Jumina J."/>
        </authorList>
    </citation>
    <scope>NUCLEOTIDE SEQUENCE</scope>
    <source>
        <strain evidence="3">STKMTI.2</strain>
    </source>
</reference>
<accession>A0A975DGA4</accession>
<keyword evidence="4" id="KW-1185">Reference proteome</keyword>
<name>A0A975DGA4_9GAMM</name>
<dbReference type="RefSeq" id="WP_208842171.1">
    <property type="nucleotide sequence ID" value="NZ_CP072133.1"/>
</dbReference>
<protein>
    <submittedName>
        <fullName evidence="3">Polymer-forming cytoskeletal protein</fullName>
    </submittedName>
</protein>
<proteinExistence type="predicted"/>
<evidence type="ECO:0000259" key="2">
    <source>
        <dbReference type="Pfam" id="PF23981"/>
    </source>
</evidence>
<dbReference type="AlphaFoldDB" id="A0A975DGA4"/>